<evidence type="ECO:0000313" key="1">
    <source>
        <dbReference type="Ensembl" id="ENSPKIP00000008055.1"/>
    </source>
</evidence>
<accession>A0A3B3QR30</accession>
<sequence length="52" mass="5948">MCIYCSYRGCPLNHTNSAEDGLQAPSPQTGLYLLQQFLKSLFFLHSYFKVES</sequence>
<evidence type="ECO:0000313" key="2">
    <source>
        <dbReference type="Proteomes" id="UP000261540"/>
    </source>
</evidence>
<dbReference type="Proteomes" id="UP000261540">
    <property type="component" value="Unplaced"/>
</dbReference>
<dbReference type="AlphaFoldDB" id="A0A3B3QR30"/>
<protein>
    <submittedName>
        <fullName evidence="1">Uncharacterized protein</fullName>
    </submittedName>
</protein>
<reference evidence="1" key="1">
    <citation type="submission" date="2025-08" db="UniProtKB">
        <authorList>
            <consortium name="Ensembl"/>
        </authorList>
    </citation>
    <scope>IDENTIFICATION</scope>
</reference>
<keyword evidence="2" id="KW-1185">Reference proteome</keyword>
<name>A0A3B3QR30_9TELE</name>
<organism evidence="1 2">
    <name type="scientific">Paramormyrops kingsleyae</name>
    <dbReference type="NCBI Taxonomy" id="1676925"/>
    <lineage>
        <taxon>Eukaryota</taxon>
        <taxon>Metazoa</taxon>
        <taxon>Chordata</taxon>
        <taxon>Craniata</taxon>
        <taxon>Vertebrata</taxon>
        <taxon>Euteleostomi</taxon>
        <taxon>Actinopterygii</taxon>
        <taxon>Neopterygii</taxon>
        <taxon>Teleostei</taxon>
        <taxon>Osteoglossocephala</taxon>
        <taxon>Osteoglossomorpha</taxon>
        <taxon>Osteoglossiformes</taxon>
        <taxon>Mormyridae</taxon>
        <taxon>Paramormyrops</taxon>
    </lineage>
</organism>
<proteinExistence type="predicted"/>
<reference evidence="1" key="2">
    <citation type="submission" date="2025-09" db="UniProtKB">
        <authorList>
            <consortium name="Ensembl"/>
        </authorList>
    </citation>
    <scope>IDENTIFICATION</scope>
</reference>
<dbReference type="Ensembl" id="ENSPKIT00000032127.1">
    <property type="protein sequence ID" value="ENSPKIP00000008055.1"/>
    <property type="gene ID" value="ENSPKIG00000023714.1"/>
</dbReference>